<accession>A0A087ABR3</accession>
<dbReference type="Pfam" id="PF00326">
    <property type="entry name" value="Peptidase_S9"/>
    <property type="match status" value="1"/>
</dbReference>
<organism evidence="3 4">
    <name type="scientific">Bifidobacterium callitrichos DSM 23973</name>
    <dbReference type="NCBI Taxonomy" id="1437609"/>
    <lineage>
        <taxon>Bacteria</taxon>
        <taxon>Bacillati</taxon>
        <taxon>Actinomycetota</taxon>
        <taxon>Actinomycetes</taxon>
        <taxon>Bifidobacteriales</taxon>
        <taxon>Bifidobacteriaceae</taxon>
        <taxon>Bifidobacterium</taxon>
    </lineage>
</organism>
<dbReference type="PRINTS" id="PR00862">
    <property type="entry name" value="PROLIGOPTASE"/>
</dbReference>
<dbReference type="EMBL" id="JGYS01000003">
    <property type="protein sequence ID" value="KFI56213.1"/>
    <property type="molecule type" value="Genomic_DNA"/>
</dbReference>
<evidence type="ECO:0000259" key="2">
    <source>
        <dbReference type="Pfam" id="PF00326"/>
    </source>
</evidence>
<dbReference type="AlphaFoldDB" id="A0A087ABR3"/>
<dbReference type="InterPro" id="IPR002470">
    <property type="entry name" value="Peptidase_S9A"/>
</dbReference>
<dbReference type="Proteomes" id="UP000029072">
    <property type="component" value="Unassembled WGS sequence"/>
</dbReference>
<protein>
    <submittedName>
        <fullName evidence="3">Protease II-like protein</fullName>
        <ecNumber evidence="3">3.4.21.83</ecNumber>
    </submittedName>
</protein>
<name>A0A087ABR3_9BIFI</name>
<dbReference type="Gene3D" id="3.40.50.1820">
    <property type="entry name" value="alpha/beta hydrolase"/>
    <property type="match status" value="1"/>
</dbReference>
<dbReference type="RefSeq" id="WP_081886551.1">
    <property type="nucleotide sequence ID" value="NZ_JDUV01000004.1"/>
</dbReference>
<dbReference type="InterPro" id="IPR001375">
    <property type="entry name" value="Peptidase_S9_cat"/>
</dbReference>
<dbReference type="EC" id="3.4.21.83" evidence="3"/>
<dbReference type="PANTHER" id="PTHR11757">
    <property type="entry name" value="PROTEASE FAMILY S9A OLIGOPEPTIDASE"/>
    <property type="match status" value="1"/>
</dbReference>
<dbReference type="OrthoDB" id="9801421at2"/>
<dbReference type="InterPro" id="IPR029058">
    <property type="entry name" value="AB_hydrolase_fold"/>
</dbReference>
<feature type="domain" description="Peptidase S9 prolyl oligopeptidase catalytic" evidence="2">
    <location>
        <begin position="387"/>
        <end position="575"/>
    </location>
</feature>
<comment type="similarity">
    <text evidence="1">Belongs to the peptidase S9A family.</text>
</comment>
<dbReference type="PANTHER" id="PTHR11757:SF19">
    <property type="entry name" value="PROLYL ENDOPEPTIDASE-LIKE"/>
    <property type="match status" value="1"/>
</dbReference>
<dbReference type="eggNOG" id="COG1770">
    <property type="taxonomic scope" value="Bacteria"/>
</dbReference>
<dbReference type="STRING" id="1437609.BCAL_0585"/>
<comment type="caution">
    <text evidence="3">The sequence shown here is derived from an EMBL/GenBank/DDBJ whole genome shotgun (WGS) entry which is preliminary data.</text>
</comment>
<dbReference type="SUPFAM" id="SSF53474">
    <property type="entry name" value="alpha/beta-Hydrolases"/>
    <property type="match status" value="1"/>
</dbReference>
<dbReference type="GO" id="GO:0004252">
    <property type="term" value="F:serine-type endopeptidase activity"/>
    <property type="evidence" value="ECO:0007669"/>
    <property type="project" value="UniProtKB-EC"/>
</dbReference>
<evidence type="ECO:0000256" key="1">
    <source>
        <dbReference type="ARBA" id="ARBA00005228"/>
    </source>
</evidence>
<gene>
    <name evidence="3" type="ORF">BCAL_0585</name>
</gene>
<evidence type="ECO:0000313" key="3">
    <source>
        <dbReference type="EMBL" id="KFI56213.1"/>
    </source>
</evidence>
<sequence length="600" mass="67910">MKCTTLNQPIKLYEEFSDKYRSKAQQLCEHLIEDTNNFHYSSNQSLELMQINNELVIHFKDDPSQYIHLCQKPIGRISGFYINSEKTIAALLTQMPKTDFYTISLYELKKQSANILLRCNNVVPQIRTTYHSIYWINKSKSNRPYKLMMANKCGIIEVYGTNSEYDILSFVCSNDAVIVIRMTHGDNSRMLFFDDFGERDTRFREITASLPIDSMEITNTLLYAIVNNQLLIINFFNDIHDRQMIQSPHGFIPKSLQKRNGIVYVIGRLSGDSAIWIPSLGQNGIWKAPPCGVISFLGFQDRFPVFCISSPIHQTQIVTGNRKGFLEAVSSTPNIHCRKIIIRSRDQTNIPITLFYRLDSILEQSPILLMAYGCYGIALEGAYDRLISYVIQSGITVAFCHIRGGGEYGEEWHRQAIKNNKFISINDFLDCTKGLIANNLCDAKRIGAVGSSAGALVVLSAALRRPDYFKIVQLSHPFLTPELILTNPDNPLTISDWDEFGYPSSSSCYDSFSPLAQLRRLPADFSNQAPDIWITAGKNDIKAPLLYTEQWLNSYSAIVPSAHNSVFLQLLDEGHHNSDDSLTGGCLSTIWLLDSLFDTD</sequence>
<dbReference type="InterPro" id="IPR051543">
    <property type="entry name" value="Serine_Peptidase_S9A"/>
</dbReference>
<dbReference type="GO" id="GO:0006508">
    <property type="term" value="P:proteolysis"/>
    <property type="evidence" value="ECO:0007669"/>
    <property type="project" value="UniProtKB-KW"/>
</dbReference>
<keyword evidence="3" id="KW-0378">Hydrolase</keyword>
<reference evidence="3 4" key="1">
    <citation type="submission" date="2014-03" db="EMBL/GenBank/DDBJ databases">
        <title>Genomics of Bifidobacteria.</title>
        <authorList>
            <person name="Ventura M."/>
            <person name="Milani C."/>
            <person name="Lugli G.A."/>
        </authorList>
    </citation>
    <scope>NUCLEOTIDE SEQUENCE [LARGE SCALE GENOMIC DNA]</scope>
    <source>
        <strain evidence="3 4">DSM 23973</strain>
    </source>
</reference>
<keyword evidence="3" id="KW-0645">Protease</keyword>
<proteinExistence type="inferred from homology"/>
<evidence type="ECO:0000313" key="4">
    <source>
        <dbReference type="Proteomes" id="UP000029072"/>
    </source>
</evidence>